<evidence type="ECO:0000313" key="4">
    <source>
        <dbReference type="Proteomes" id="UP000013097"/>
    </source>
</evidence>
<keyword evidence="4" id="KW-1185">Reference proteome</keyword>
<dbReference type="RefSeq" id="WP_002599726.1">
    <property type="nucleotide sequence ID" value="NZ_KB850960.1"/>
</dbReference>
<accession>N9XS22</accession>
<dbReference type="SMART" id="SM00530">
    <property type="entry name" value="HTH_XRE"/>
    <property type="match status" value="1"/>
</dbReference>
<proteinExistence type="predicted"/>
<dbReference type="Pfam" id="PF12844">
    <property type="entry name" value="HTH_19"/>
    <property type="match status" value="1"/>
</dbReference>
<protein>
    <recommendedName>
        <fullName evidence="2">HTH cro/C1-type domain-containing protein</fullName>
    </recommendedName>
</protein>
<gene>
    <name evidence="3" type="ORF">HMPREF1092_03286</name>
</gene>
<dbReference type="GO" id="GO:0003677">
    <property type="term" value="F:DNA binding"/>
    <property type="evidence" value="ECO:0007669"/>
    <property type="project" value="UniProtKB-KW"/>
</dbReference>
<dbReference type="Gene3D" id="1.10.260.40">
    <property type="entry name" value="lambda repressor-like DNA-binding domains"/>
    <property type="match status" value="1"/>
</dbReference>
<dbReference type="eggNOG" id="COG1396">
    <property type="taxonomic scope" value="Bacteria"/>
</dbReference>
<evidence type="ECO:0000256" key="1">
    <source>
        <dbReference type="ARBA" id="ARBA00023125"/>
    </source>
</evidence>
<evidence type="ECO:0000259" key="2">
    <source>
        <dbReference type="PROSITE" id="PS50943"/>
    </source>
</evidence>
<feature type="domain" description="HTH cro/C1-type" evidence="2">
    <location>
        <begin position="8"/>
        <end position="62"/>
    </location>
</feature>
<dbReference type="PANTHER" id="PTHR46558">
    <property type="entry name" value="TRACRIPTIONAL REGULATORY PROTEIN-RELATED-RELATED"/>
    <property type="match status" value="1"/>
</dbReference>
<dbReference type="AlphaFoldDB" id="N9XS22"/>
<evidence type="ECO:0000313" key="3">
    <source>
        <dbReference type="EMBL" id="ENY98728.1"/>
    </source>
</evidence>
<dbReference type="SUPFAM" id="SSF47413">
    <property type="entry name" value="lambda repressor-like DNA-binding domains"/>
    <property type="match status" value="1"/>
</dbReference>
<comment type="caution">
    <text evidence="3">The sequence shown here is derived from an EMBL/GenBank/DDBJ whole genome shotgun (WGS) entry which is preliminary data.</text>
</comment>
<organism evidence="3 4">
    <name type="scientific">Clostridium thermobutyricum</name>
    <dbReference type="NCBI Taxonomy" id="29372"/>
    <lineage>
        <taxon>Bacteria</taxon>
        <taxon>Bacillati</taxon>
        <taxon>Bacillota</taxon>
        <taxon>Clostridia</taxon>
        <taxon>Eubacteriales</taxon>
        <taxon>Clostridiaceae</taxon>
        <taxon>Clostridium</taxon>
    </lineage>
</organism>
<keyword evidence="1" id="KW-0238">DNA-binding</keyword>
<dbReference type="PANTHER" id="PTHR46558:SF11">
    <property type="entry name" value="HTH-TYPE TRANSCRIPTIONAL REGULATOR XRE"/>
    <property type="match status" value="1"/>
</dbReference>
<reference evidence="3 4" key="1">
    <citation type="submission" date="2013-01" db="EMBL/GenBank/DDBJ databases">
        <title>The Genome Sequence of Clostridium colicanis 209318.</title>
        <authorList>
            <consortium name="The Broad Institute Genome Sequencing Platform"/>
            <person name="Earl A."/>
            <person name="Ward D."/>
            <person name="Feldgarden M."/>
            <person name="Gevers D."/>
            <person name="Courvalin P."/>
            <person name="Lambert T."/>
            <person name="Walker B."/>
            <person name="Young S.K."/>
            <person name="Zeng Q."/>
            <person name="Gargeya S."/>
            <person name="Fitzgerald M."/>
            <person name="Haas B."/>
            <person name="Abouelleil A."/>
            <person name="Alvarado L."/>
            <person name="Arachchi H.M."/>
            <person name="Berlin A.M."/>
            <person name="Chapman S.B."/>
            <person name="Dewar J."/>
            <person name="Goldberg J."/>
            <person name="Griggs A."/>
            <person name="Gujja S."/>
            <person name="Hansen M."/>
            <person name="Howarth C."/>
            <person name="Imamovic A."/>
            <person name="Larimer J."/>
            <person name="McCowan C."/>
            <person name="Murphy C."/>
            <person name="Neiman D."/>
            <person name="Pearson M."/>
            <person name="Priest M."/>
            <person name="Roberts A."/>
            <person name="Saif S."/>
            <person name="Shea T."/>
            <person name="Sisk P."/>
            <person name="Sykes S."/>
            <person name="Wortman J."/>
            <person name="Nusbaum C."/>
            <person name="Birren B."/>
        </authorList>
    </citation>
    <scope>NUCLEOTIDE SEQUENCE [LARGE SCALE GENOMIC DNA]</scope>
    <source>
        <strain evidence="3 4">209318</strain>
    </source>
</reference>
<dbReference type="EMBL" id="AGYT01000026">
    <property type="protein sequence ID" value="ENY98728.1"/>
    <property type="molecule type" value="Genomic_DNA"/>
</dbReference>
<dbReference type="CDD" id="cd00093">
    <property type="entry name" value="HTH_XRE"/>
    <property type="match status" value="1"/>
</dbReference>
<dbReference type="PATRIC" id="fig|999411.4.peg.3200"/>
<name>N9XS22_9CLOT</name>
<dbReference type="PROSITE" id="PS50943">
    <property type="entry name" value="HTH_CROC1"/>
    <property type="match status" value="1"/>
</dbReference>
<dbReference type="InterPro" id="IPR010982">
    <property type="entry name" value="Lambda_DNA-bd_dom_sf"/>
</dbReference>
<sequence length="121" mass="13930">MQEIKERFKELRKELKLNQSEFGKRLAVSKDVISNIEIGRVQPKTLLIDAICDTFKVNKDWLVNGSGNMFNDSKENVELEELLYKISKENSSLYPTVLKLSQLDSESLVLIDSLLDKILKK</sequence>
<dbReference type="Proteomes" id="UP000013097">
    <property type="component" value="Unassembled WGS sequence"/>
</dbReference>
<dbReference type="InterPro" id="IPR001387">
    <property type="entry name" value="Cro/C1-type_HTH"/>
</dbReference>
<dbReference type="HOGENOM" id="CLU_066192_5_1_9"/>